<dbReference type="InterPro" id="IPR032555">
    <property type="entry name" value="DUF4937"/>
</dbReference>
<proteinExistence type="predicted"/>
<gene>
    <name evidence="2" type="ORF">FLT43_00460</name>
</gene>
<organism evidence="2 3">
    <name type="scientific">Paenibacillus thiaminolyticus</name>
    <name type="common">Bacillus thiaminolyticus</name>
    <dbReference type="NCBI Taxonomy" id="49283"/>
    <lineage>
        <taxon>Bacteria</taxon>
        <taxon>Bacillati</taxon>
        <taxon>Bacillota</taxon>
        <taxon>Bacilli</taxon>
        <taxon>Bacillales</taxon>
        <taxon>Paenibacillaceae</taxon>
        <taxon>Paenibacillus</taxon>
    </lineage>
</organism>
<evidence type="ECO:0000313" key="2">
    <source>
        <dbReference type="EMBL" id="QDM42148.1"/>
    </source>
</evidence>
<dbReference type="Pfam" id="PF16291">
    <property type="entry name" value="DUF4937"/>
    <property type="match status" value="1"/>
</dbReference>
<reference evidence="2 3" key="1">
    <citation type="submission" date="2019-07" db="EMBL/GenBank/DDBJ databases">
        <title>Paenibacillus thiaminolyticus NRRL B-4156.</title>
        <authorList>
            <person name="Hehnly C."/>
            <person name="Zhang L."/>
        </authorList>
    </citation>
    <scope>NUCLEOTIDE SEQUENCE [LARGE SCALE GENOMIC DNA]</scope>
    <source>
        <strain evidence="2 3">NRRL B-4156</strain>
    </source>
</reference>
<dbReference type="EMBL" id="CP041405">
    <property type="protein sequence ID" value="QDM42148.1"/>
    <property type="molecule type" value="Genomic_DNA"/>
</dbReference>
<dbReference type="Proteomes" id="UP000315377">
    <property type="component" value="Chromosome"/>
</dbReference>
<protein>
    <submittedName>
        <fullName evidence="2">DUF4937 domain-containing protein</fullName>
    </submittedName>
</protein>
<evidence type="ECO:0000259" key="1">
    <source>
        <dbReference type="Pfam" id="PF16291"/>
    </source>
</evidence>
<dbReference type="AlphaFoldDB" id="A0AAP9DQD4"/>
<name>A0AAP9DQD4_PANTH</name>
<sequence length="58" mass="6508">MNTLFTEEDDSMFIKMIKCIVNEDSKAVFHHAQAKWGQLESVSGFIAQMGGLESVTKE</sequence>
<evidence type="ECO:0000313" key="3">
    <source>
        <dbReference type="Proteomes" id="UP000315377"/>
    </source>
</evidence>
<feature type="domain" description="DUF4937" evidence="1">
    <location>
        <begin position="14"/>
        <end position="54"/>
    </location>
</feature>
<accession>A0AAP9DQD4</accession>